<dbReference type="SUPFAM" id="SSF55874">
    <property type="entry name" value="ATPase domain of HSP90 chaperone/DNA topoisomerase II/histidine kinase"/>
    <property type="match status" value="1"/>
</dbReference>
<dbReference type="InterPro" id="IPR002545">
    <property type="entry name" value="CheW-lke_dom"/>
</dbReference>
<evidence type="ECO:0000256" key="4">
    <source>
        <dbReference type="ARBA" id="ARBA00022553"/>
    </source>
</evidence>
<dbReference type="EMBL" id="PUIN01000001">
    <property type="protein sequence ID" value="PQP06541.1"/>
    <property type="molecule type" value="Genomic_DNA"/>
</dbReference>
<dbReference type="Pfam" id="PF02895">
    <property type="entry name" value="H-kinase_dim"/>
    <property type="match status" value="1"/>
</dbReference>
<gene>
    <name evidence="14" type="ORF">C5612_01945</name>
</gene>
<accession>A0A2S8HVP3</accession>
<dbReference type="EC" id="2.7.13.3" evidence="2"/>
<dbReference type="InterPro" id="IPR036097">
    <property type="entry name" value="HisK_dim/P_sf"/>
</dbReference>
<dbReference type="InterPro" id="IPR036061">
    <property type="entry name" value="CheW-like_dom_sf"/>
</dbReference>
<feature type="domain" description="Histidine kinase" evidence="11">
    <location>
        <begin position="402"/>
        <end position="611"/>
    </location>
</feature>
<organism evidence="14 15">
    <name type="scientific">Pseudomonas frederiksbergensis</name>
    <dbReference type="NCBI Taxonomy" id="104087"/>
    <lineage>
        <taxon>Bacteria</taxon>
        <taxon>Pseudomonadati</taxon>
        <taxon>Pseudomonadota</taxon>
        <taxon>Gammaproteobacteria</taxon>
        <taxon>Pseudomonadales</taxon>
        <taxon>Pseudomonadaceae</taxon>
        <taxon>Pseudomonas</taxon>
    </lineage>
</organism>
<dbReference type="SMART" id="SM01231">
    <property type="entry name" value="H-kinase_dim"/>
    <property type="match status" value="1"/>
</dbReference>
<evidence type="ECO:0000313" key="14">
    <source>
        <dbReference type="EMBL" id="PQP06541.1"/>
    </source>
</evidence>
<dbReference type="PROSITE" id="PS50851">
    <property type="entry name" value="CHEW"/>
    <property type="match status" value="1"/>
</dbReference>
<dbReference type="PROSITE" id="PS50109">
    <property type="entry name" value="HIS_KIN"/>
    <property type="match status" value="1"/>
</dbReference>
<dbReference type="InterPro" id="IPR004358">
    <property type="entry name" value="Sig_transdc_His_kin-like_C"/>
</dbReference>
<keyword evidence="7" id="KW-0902">Two-component regulatory system</keyword>
<dbReference type="SUPFAM" id="SSF50341">
    <property type="entry name" value="CheW-like"/>
    <property type="match status" value="1"/>
</dbReference>
<dbReference type="CDD" id="cd16916">
    <property type="entry name" value="HATPase_CheA-like"/>
    <property type="match status" value="1"/>
</dbReference>
<evidence type="ECO:0000256" key="10">
    <source>
        <dbReference type="SAM" id="MobiDB-lite"/>
    </source>
</evidence>
<dbReference type="Gene3D" id="2.30.30.40">
    <property type="entry name" value="SH3 Domains"/>
    <property type="match status" value="1"/>
</dbReference>
<evidence type="ECO:0000256" key="3">
    <source>
        <dbReference type="ARBA" id="ARBA00021495"/>
    </source>
</evidence>
<dbReference type="GO" id="GO:0005737">
    <property type="term" value="C:cytoplasm"/>
    <property type="evidence" value="ECO:0007669"/>
    <property type="project" value="InterPro"/>
</dbReference>
<dbReference type="Gene3D" id="1.20.120.160">
    <property type="entry name" value="HPT domain"/>
    <property type="match status" value="1"/>
</dbReference>
<dbReference type="CDD" id="cd00088">
    <property type="entry name" value="HPT"/>
    <property type="match status" value="1"/>
</dbReference>
<reference evidence="14 15" key="1">
    <citation type="submission" date="2018-02" db="EMBL/GenBank/DDBJ databases">
        <title>Draft genome sequencing of Pseudomonas frederiksbergensis 11-D3.</title>
        <authorList>
            <person name="Zheng B.-X."/>
        </authorList>
    </citation>
    <scope>NUCLEOTIDE SEQUENCE [LARGE SCALE GENOMIC DNA]</scope>
    <source>
        <strain evidence="14 15">11-D3</strain>
    </source>
</reference>
<dbReference type="SMART" id="SM00073">
    <property type="entry name" value="HPT"/>
    <property type="match status" value="1"/>
</dbReference>
<dbReference type="InterPro" id="IPR003594">
    <property type="entry name" value="HATPase_dom"/>
</dbReference>
<dbReference type="SMART" id="SM00260">
    <property type="entry name" value="CheW"/>
    <property type="match status" value="1"/>
</dbReference>
<feature type="modified residue" description="Phosphohistidine" evidence="9">
    <location>
        <position position="49"/>
    </location>
</feature>
<dbReference type="RefSeq" id="WP_105339837.1">
    <property type="nucleotide sequence ID" value="NZ_PUIN01000001.1"/>
</dbReference>
<dbReference type="SMART" id="SM00387">
    <property type="entry name" value="HATPase_c"/>
    <property type="match status" value="1"/>
</dbReference>
<keyword evidence="4 9" id="KW-0597">Phosphoprotein</keyword>
<feature type="compositionally biased region" description="Low complexity" evidence="10">
    <location>
        <begin position="336"/>
        <end position="350"/>
    </location>
</feature>
<protein>
    <recommendedName>
        <fullName evidence="3">Chemotaxis protein CheA</fullName>
        <ecNumber evidence="2">2.7.13.3</ecNumber>
    </recommendedName>
</protein>
<dbReference type="InterPro" id="IPR036641">
    <property type="entry name" value="HPT_dom_sf"/>
</dbReference>
<dbReference type="InterPro" id="IPR036890">
    <property type="entry name" value="HATPase_C_sf"/>
</dbReference>
<proteinExistence type="predicted"/>
<dbReference type="PRINTS" id="PR00344">
    <property type="entry name" value="BCTRLSENSOR"/>
</dbReference>
<keyword evidence="5" id="KW-0808">Transferase</keyword>
<evidence type="ECO:0000256" key="9">
    <source>
        <dbReference type="PROSITE-ProRule" id="PRU00110"/>
    </source>
</evidence>
<dbReference type="Pfam" id="PF01584">
    <property type="entry name" value="CheW"/>
    <property type="match status" value="1"/>
</dbReference>
<feature type="region of interest" description="Disordered" evidence="10">
    <location>
        <begin position="322"/>
        <end position="365"/>
    </location>
</feature>
<evidence type="ECO:0000259" key="11">
    <source>
        <dbReference type="PROSITE" id="PS50109"/>
    </source>
</evidence>
<name>A0A2S8HVP3_9PSED</name>
<feature type="domain" description="HPt" evidence="13">
    <location>
        <begin position="2"/>
        <end position="106"/>
    </location>
</feature>
<dbReference type="InterPro" id="IPR005467">
    <property type="entry name" value="His_kinase_dom"/>
</dbReference>
<dbReference type="Pfam" id="PF01627">
    <property type="entry name" value="Hpt"/>
    <property type="match status" value="1"/>
</dbReference>
<evidence type="ECO:0000259" key="12">
    <source>
        <dbReference type="PROSITE" id="PS50851"/>
    </source>
</evidence>
<sequence length="750" mass="79667">MSFGADEEILQDFLVEAGEILEQLSEQLVELESRPDDADLLNAIFRGFHTVKGGAGFLQLNELVECCHIAENVFDILRKGERRVDSELMDVVLEALDAVNSMFSEVRERSPITAATPELLAALARLAEPQMADEAAPVADVVQEPAAESESGDITDNEFEQLLDSLNAVKAQAEAPAVVPVPAPTGDATASDEITDAEFESLLDQLHGKGQFAPDAVAAAPTAPAAPKAAGDSSDITDDEFEALLDQLHGKGTFAVDALESAIASVPTPAAPTAAAAGSDLISDHEFESLLDELHGKGKFTEVGTGSAASSVAAPVAKTAAPAPVAKAPEPKAEAPKPAAAAAPAPARAPAAPPAEKPASEAETTVRVDTARLDEIMNMVGELVLVRNRLVRLGLNSGDEAMSKAVSNLDVVTADLQTAVMKTRMQPIKKVFGRFPRLVRDLARQLKKEINLELVGEETDLDKNLVEALADPLVHLVRNSVDHGIEEPADREAMGKPRSGKVILSAEQEGDHILLSISDDGKGMDADVLRGIAVKKGLMDKDAADRLSESDCFNLIFAPGFSTKTEISDVSGRGVGMDVVKTKIAQLNGTINIYSTKGKGSKIVIKVPLTLAIMPTLMVMLGNQAFAFPLVNVNEIFHLDLSRTNVVDGQEVVIVRDKALPLFYLKRWLVSSAAHEEQREGHVVILSVGTQRIGFVVDQLVGQEEVVIKPLGKMLQGTPGMSGATITGDGRIALILDVPSMLKRYAARRI</sequence>
<evidence type="ECO:0000256" key="2">
    <source>
        <dbReference type="ARBA" id="ARBA00012438"/>
    </source>
</evidence>
<dbReference type="FunFam" id="2.30.30.40:FF:000048">
    <property type="entry name" value="Chemotaxis protein CheA, putative"/>
    <property type="match status" value="1"/>
</dbReference>
<dbReference type="Gene3D" id="1.10.287.560">
    <property type="entry name" value="Histidine kinase CheA-like, homodimeric domain"/>
    <property type="match status" value="1"/>
</dbReference>
<dbReference type="CDD" id="cd00731">
    <property type="entry name" value="CheA_reg"/>
    <property type="match status" value="1"/>
</dbReference>
<dbReference type="Gene3D" id="3.30.565.10">
    <property type="entry name" value="Histidine kinase-like ATPase, C-terminal domain"/>
    <property type="match status" value="1"/>
</dbReference>
<evidence type="ECO:0000259" key="13">
    <source>
        <dbReference type="PROSITE" id="PS50894"/>
    </source>
</evidence>
<comment type="caution">
    <text evidence="14">The sequence shown here is derived from an EMBL/GenBank/DDBJ whole genome shotgun (WGS) entry which is preliminary data.</text>
</comment>
<dbReference type="PANTHER" id="PTHR43395:SF1">
    <property type="entry name" value="CHEMOTAXIS PROTEIN CHEA"/>
    <property type="match status" value="1"/>
</dbReference>
<evidence type="ECO:0000256" key="1">
    <source>
        <dbReference type="ARBA" id="ARBA00000085"/>
    </source>
</evidence>
<keyword evidence="6" id="KW-0418">Kinase</keyword>
<evidence type="ECO:0000256" key="7">
    <source>
        <dbReference type="ARBA" id="ARBA00023012"/>
    </source>
</evidence>
<dbReference type="PROSITE" id="PS50894">
    <property type="entry name" value="HPT"/>
    <property type="match status" value="1"/>
</dbReference>
<feature type="domain" description="CheW-like" evidence="12">
    <location>
        <begin position="613"/>
        <end position="747"/>
    </location>
</feature>
<dbReference type="SUPFAM" id="SSF47384">
    <property type="entry name" value="Homodimeric domain of signal transducing histidine kinase"/>
    <property type="match status" value="1"/>
</dbReference>
<dbReference type="InterPro" id="IPR008207">
    <property type="entry name" value="Sig_transdc_His_kin_Hpt_dom"/>
</dbReference>
<comment type="function">
    <text evidence="8">Involved in the transmission of sensory signals from the chemoreceptors to the flagellar motors. CheA is autophosphorylated; it can transfer its phosphate group to either CheB or CheY.</text>
</comment>
<dbReference type="GO" id="GO:0006935">
    <property type="term" value="P:chemotaxis"/>
    <property type="evidence" value="ECO:0007669"/>
    <property type="project" value="InterPro"/>
</dbReference>
<comment type="catalytic activity">
    <reaction evidence="1">
        <text>ATP + protein L-histidine = ADP + protein N-phospho-L-histidine.</text>
        <dbReference type="EC" id="2.7.13.3"/>
    </reaction>
</comment>
<evidence type="ECO:0000256" key="6">
    <source>
        <dbReference type="ARBA" id="ARBA00022777"/>
    </source>
</evidence>
<evidence type="ECO:0000256" key="5">
    <source>
        <dbReference type="ARBA" id="ARBA00022679"/>
    </source>
</evidence>
<dbReference type="InterPro" id="IPR004105">
    <property type="entry name" value="CheA-like_dim"/>
</dbReference>
<dbReference type="InterPro" id="IPR037006">
    <property type="entry name" value="CheA-like_homodim_sf"/>
</dbReference>
<evidence type="ECO:0000256" key="8">
    <source>
        <dbReference type="ARBA" id="ARBA00035100"/>
    </source>
</evidence>
<dbReference type="InterPro" id="IPR051315">
    <property type="entry name" value="Bact_Chemotaxis_CheA"/>
</dbReference>
<dbReference type="PANTHER" id="PTHR43395">
    <property type="entry name" value="SENSOR HISTIDINE KINASE CHEA"/>
    <property type="match status" value="1"/>
</dbReference>
<dbReference type="Pfam" id="PF02518">
    <property type="entry name" value="HATPase_c"/>
    <property type="match status" value="1"/>
</dbReference>
<dbReference type="AlphaFoldDB" id="A0A2S8HVP3"/>
<dbReference type="SUPFAM" id="SSF47226">
    <property type="entry name" value="Histidine-containing phosphotransfer domain, HPT domain"/>
    <property type="match status" value="1"/>
</dbReference>
<dbReference type="Proteomes" id="UP000239687">
    <property type="component" value="Unassembled WGS sequence"/>
</dbReference>
<dbReference type="GO" id="GO:0000155">
    <property type="term" value="F:phosphorelay sensor kinase activity"/>
    <property type="evidence" value="ECO:0007669"/>
    <property type="project" value="InterPro"/>
</dbReference>
<dbReference type="FunFam" id="1.20.120.160:FF:000008">
    <property type="entry name" value="Chemotaxis sensor histidine kinase CheA"/>
    <property type="match status" value="1"/>
</dbReference>
<dbReference type="FunFam" id="3.30.565.10:FF:000016">
    <property type="entry name" value="Chemotaxis protein CheA, putative"/>
    <property type="match status" value="1"/>
</dbReference>
<evidence type="ECO:0000313" key="15">
    <source>
        <dbReference type="Proteomes" id="UP000239687"/>
    </source>
</evidence>